<dbReference type="GO" id="GO:0005829">
    <property type="term" value="C:cytosol"/>
    <property type="evidence" value="ECO:0007669"/>
    <property type="project" value="TreeGrafter"/>
</dbReference>
<dbReference type="EMBL" id="FOGL01000010">
    <property type="protein sequence ID" value="SER79356.1"/>
    <property type="molecule type" value="Genomic_DNA"/>
</dbReference>
<name>A0A1H9S2R3_9BACI</name>
<feature type="domain" description="Glutamine amidotransferase" evidence="2">
    <location>
        <begin position="3"/>
        <end position="185"/>
    </location>
</feature>
<dbReference type="PROSITE" id="PS51273">
    <property type="entry name" value="GATASE_TYPE_1"/>
    <property type="match status" value="1"/>
</dbReference>
<dbReference type="InterPro" id="IPR029062">
    <property type="entry name" value="Class_I_gatase-like"/>
</dbReference>
<gene>
    <name evidence="3" type="ORF">SAMN04487944_11071</name>
</gene>
<dbReference type="SUPFAM" id="SSF52317">
    <property type="entry name" value="Class I glutamine amidotransferase-like"/>
    <property type="match status" value="1"/>
</dbReference>
<accession>A0A1H9S2R3</accession>
<dbReference type="Pfam" id="PF00117">
    <property type="entry name" value="GATase"/>
    <property type="match status" value="1"/>
</dbReference>
<dbReference type="InterPro" id="IPR050472">
    <property type="entry name" value="Anth_synth/Amidotransfase"/>
</dbReference>
<dbReference type="PRINTS" id="PR00096">
    <property type="entry name" value="GATASE"/>
</dbReference>
<evidence type="ECO:0000256" key="1">
    <source>
        <dbReference type="ARBA" id="ARBA00022962"/>
    </source>
</evidence>
<keyword evidence="4" id="KW-1185">Reference proteome</keyword>
<dbReference type="Proteomes" id="UP000199687">
    <property type="component" value="Unassembled WGS sequence"/>
</dbReference>
<dbReference type="PANTHER" id="PTHR43418:SF4">
    <property type="entry name" value="MULTIFUNCTIONAL TRYPTOPHAN BIOSYNTHESIS PROTEIN"/>
    <property type="match status" value="1"/>
</dbReference>
<organism evidence="3 4">
    <name type="scientific">Gracilibacillus ureilyticus</name>
    <dbReference type="NCBI Taxonomy" id="531814"/>
    <lineage>
        <taxon>Bacteria</taxon>
        <taxon>Bacillati</taxon>
        <taxon>Bacillota</taxon>
        <taxon>Bacilli</taxon>
        <taxon>Bacillales</taxon>
        <taxon>Bacillaceae</taxon>
        <taxon>Gracilibacillus</taxon>
    </lineage>
</organism>
<dbReference type="AlphaFoldDB" id="A0A1H9S2R3"/>
<evidence type="ECO:0000313" key="4">
    <source>
        <dbReference type="Proteomes" id="UP000199687"/>
    </source>
</evidence>
<dbReference type="PRINTS" id="PR00097">
    <property type="entry name" value="ANTSNTHASEII"/>
</dbReference>
<dbReference type="NCBIfam" id="TIGR00566">
    <property type="entry name" value="trpG_papA"/>
    <property type="match status" value="1"/>
</dbReference>
<dbReference type="OrthoDB" id="9804328at2"/>
<dbReference type="FunFam" id="3.40.50.880:FF:000003">
    <property type="entry name" value="Anthranilate synthase component II"/>
    <property type="match status" value="1"/>
</dbReference>
<dbReference type="InterPro" id="IPR006221">
    <property type="entry name" value="TrpG/PapA_dom"/>
</dbReference>
<dbReference type="Gene3D" id="3.40.50.880">
    <property type="match status" value="1"/>
</dbReference>
<dbReference type="PANTHER" id="PTHR43418">
    <property type="entry name" value="MULTIFUNCTIONAL TRYPTOPHAN BIOSYNTHESIS PROTEIN-RELATED"/>
    <property type="match status" value="1"/>
</dbReference>
<evidence type="ECO:0000259" key="2">
    <source>
        <dbReference type="Pfam" id="PF00117"/>
    </source>
</evidence>
<dbReference type="GO" id="GO:0004049">
    <property type="term" value="F:anthranilate synthase activity"/>
    <property type="evidence" value="ECO:0007669"/>
    <property type="project" value="TreeGrafter"/>
</dbReference>
<keyword evidence="1" id="KW-0315">Glutamine amidotransferase</keyword>
<dbReference type="PRINTS" id="PR00099">
    <property type="entry name" value="CPSGATASE"/>
</dbReference>
<reference evidence="3 4" key="1">
    <citation type="submission" date="2016-10" db="EMBL/GenBank/DDBJ databases">
        <authorList>
            <person name="de Groot N.N."/>
        </authorList>
    </citation>
    <scope>NUCLEOTIDE SEQUENCE [LARGE SCALE GENOMIC DNA]</scope>
    <source>
        <strain evidence="3 4">CGMCC 1.7727</strain>
    </source>
</reference>
<sequence length="199" mass="22687">MIVIIDNYDSFTYNLVQYYRQMREDVTVYRNDSTTIEEIASLNPSLLVLSPGPGSPANSGISLKVLEHFHDRIPIFGVCLGMQIIVEYFGGNVVKSHEPVHGMTSLIHHKRTGVFHNLPSSFRVTRYHSLITDKYTFPQELSVTAVTDDDTIMAVKHQKYPIEGVQFHPEAILTEYGYELVANSLRMIDHVPLERVCYK</sequence>
<dbReference type="InterPro" id="IPR017926">
    <property type="entry name" value="GATASE"/>
</dbReference>
<dbReference type="GO" id="GO:0000162">
    <property type="term" value="P:L-tryptophan biosynthetic process"/>
    <property type="evidence" value="ECO:0007669"/>
    <property type="project" value="TreeGrafter"/>
</dbReference>
<proteinExistence type="predicted"/>
<evidence type="ECO:0000313" key="3">
    <source>
        <dbReference type="EMBL" id="SER79356.1"/>
    </source>
</evidence>
<dbReference type="CDD" id="cd01743">
    <property type="entry name" value="GATase1_Anthranilate_Synthase"/>
    <property type="match status" value="1"/>
</dbReference>
<protein>
    <submittedName>
        <fullName evidence="3">Para-aminobenzoate synthetase component 2</fullName>
    </submittedName>
</protein>
<dbReference type="STRING" id="531814.SAMN04487944_11071"/>
<dbReference type="RefSeq" id="WP_089740988.1">
    <property type="nucleotide sequence ID" value="NZ_FOGL01000010.1"/>
</dbReference>